<organism evidence="3 4">
    <name type="scientific">Vitrella brassicaformis (strain CCMP3155)</name>
    <dbReference type="NCBI Taxonomy" id="1169540"/>
    <lineage>
        <taxon>Eukaryota</taxon>
        <taxon>Sar</taxon>
        <taxon>Alveolata</taxon>
        <taxon>Colpodellida</taxon>
        <taxon>Vitrellaceae</taxon>
        <taxon>Vitrella</taxon>
    </lineage>
</organism>
<evidence type="ECO:0008006" key="5">
    <source>
        <dbReference type="Google" id="ProtNLM"/>
    </source>
</evidence>
<dbReference type="Gene3D" id="2.30.29.30">
    <property type="entry name" value="Pleckstrin-homology domain (PH domain)/Phosphotyrosine-binding domain (PTB)"/>
    <property type="match status" value="1"/>
</dbReference>
<feature type="compositionally biased region" description="Low complexity" evidence="2">
    <location>
        <begin position="945"/>
        <end position="965"/>
    </location>
</feature>
<dbReference type="SUPFAM" id="SSF50729">
    <property type="entry name" value="PH domain-like"/>
    <property type="match status" value="1"/>
</dbReference>
<dbReference type="VEuPathDB" id="CryptoDB:Vbra_8779"/>
<feature type="region of interest" description="Disordered" evidence="2">
    <location>
        <begin position="527"/>
        <end position="546"/>
    </location>
</feature>
<reference evidence="3 4" key="1">
    <citation type="submission" date="2014-11" db="EMBL/GenBank/DDBJ databases">
        <authorList>
            <person name="Zhu J."/>
            <person name="Qi W."/>
            <person name="Song R."/>
        </authorList>
    </citation>
    <scope>NUCLEOTIDE SEQUENCE [LARGE SCALE GENOMIC DNA]</scope>
</reference>
<gene>
    <name evidence="3" type="ORF">Vbra_8779</name>
</gene>
<proteinExistence type="predicted"/>
<evidence type="ECO:0000313" key="3">
    <source>
        <dbReference type="EMBL" id="CEM06792.1"/>
    </source>
</evidence>
<feature type="compositionally biased region" description="Acidic residues" evidence="2">
    <location>
        <begin position="529"/>
        <end position="546"/>
    </location>
</feature>
<feature type="region of interest" description="Disordered" evidence="2">
    <location>
        <begin position="227"/>
        <end position="249"/>
    </location>
</feature>
<protein>
    <recommendedName>
        <fullName evidence="5">PH domain-containing protein</fullName>
    </recommendedName>
</protein>
<name>A0A0G4F4Z9_VITBC</name>
<feature type="compositionally biased region" description="Basic and acidic residues" evidence="2">
    <location>
        <begin position="991"/>
        <end position="1014"/>
    </location>
</feature>
<keyword evidence="1" id="KW-0175">Coiled coil</keyword>
<dbReference type="InterPro" id="IPR011993">
    <property type="entry name" value="PH-like_dom_sf"/>
</dbReference>
<dbReference type="AlphaFoldDB" id="A0A0G4F4Z9"/>
<feature type="coiled-coil region" evidence="1">
    <location>
        <begin position="609"/>
        <end position="679"/>
    </location>
</feature>
<accession>A0A0G4F4Z9</accession>
<keyword evidence="4" id="KW-1185">Reference proteome</keyword>
<dbReference type="InParanoid" id="A0A0G4F4Z9"/>
<sequence>MSGVRSALTKQPTVGFAVGPKRKRKHFREHMNACWDKYGKEAVDATFHDLEADGAMAEAISNDAFRDKATKVAKKVATKYGLVEKDFLQDFLELHALSEERAGMASESSDELLSTLYERCYDPSFEQFDLNLFLSVVQELGDGRNGPRTTGDLLTVMQKLRIDVTGGGGGKSPSHCTCRITFIQFASLVQHFVHGLRFKAVTPAHAGAATAAGGEVALGSFPKLATPKEASEASGSSRGSPAQKGSSSAEDLWATLQSDLAEMNEMKGELPEGCLESLQRLAKNFRTFVLRYAQEQKTQIFHNRVVMAHALERSKQTVDDLTARLDSREGLLERILKRDHKLTHEVQSLQKSCRDLKRTYEGRLNQLNIELDGLRERNKRLGQELEQMILKETTGPQTDFEPLAPRAPTSKEMTQLQEKLHHAEDELAKARKEITSLQKHIEQGREGDVPGGMGGTMAPKTPRGGPTRESVSTPTKQSKNELSDQVDVMLKKMDVLMQGDEQSIQNLFKGSYFQPSLATELDRAVHDSSDEEELEGIPEGDEEGGEIGEIGGLAKELQDAAVRRDSDASSAFAGAPATRMAAGLLRSDMSVSQMHLKSSTSLHADGFNLDEINEDLEQMILQRVNLAENNLMDFQGAFMKEIEAAKEASTRIRDLESSLEELREENDRLQKERDDWRVKAERRAATSAAQANSKAAGGGDVAAAYSYPGTLAELTADLPPLDVAHEPPAASIRANKGRSTFVAEGVKSAQRYEAMQRGCYVMKIGPNVRSRLKAIRAFTRNKRFIWLSEDYRYVYWSNDPKAKDFYAIRDDKEEPVDDTGAGVLQSLQRASSIITGGGPKFIPLEAVTRFEYGENSRAFRLQEFRSDRDSPHLCFSVYTVARSLDFVASAEKDIETWVVGLSSLIPYQPGREFYTIDELRLKKCLLKMEYTNAGVAACSINQTDPPSAAHPAPPTATAAAGGPARPQVPPMKPLPKSGGNAQKSQGGGDSPGRHAKESPGRGGAKDSPGRAKKESPRRHK</sequence>
<evidence type="ECO:0000313" key="4">
    <source>
        <dbReference type="Proteomes" id="UP000041254"/>
    </source>
</evidence>
<feature type="region of interest" description="Disordered" evidence="2">
    <location>
        <begin position="441"/>
        <end position="482"/>
    </location>
</feature>
<dbReference type="Proteomes" id="UP000041254">
    <property type="component" value="Unassembled WGS sequence"/>
</dbReference>
<evidence type="ECO:0000256" key="2">
    <source>
        <dbReference type="SAM" id="MobiDB-lite"/>
    </source>
</evidence>
<feature type="region of interest" description="Disordered" evidence="2">
    <location>
        <begin position="944"/>
        <end position="1020"/>
    </location>
</feature>
<feature type="coiled-coil region" evidence="1">
    <location>
        <begin position="357"/>
        <end position="440"/>
    </location>
</feature>
<dbReference type="EMBL" id="CDMY01000370">
    <property type="protein sequence ID" value="CEM06792.1"/>
    <property type="molecule type" value="Genomic_DNA"/>
</dbReference>
<evidence type="ECO:0000256" key="1">
    <source>
        <dbReference type="SAM" id="Coils"/>
    </source>
</evidence>